<dbReference type="AlphaFoldDB" id="A0A9J6GDP1"/>
<dbReference type="VEuPathDB" id="VectorBase:HLOH_044903"/>
<evidence type="ECO:0000313" key="3">
    <source>
        <dbReference type="Proteomes" id="UP000821853"/>
    </source>
</evidence>
<dbReference type="Proteomes" id="UP000821853">
    <property type="component" value="Chromosome 4"/>
</dbReference>
<organism evidence="2 3">
    <name type="scientific">Haemaphysalis longicornis</name>
    <name type="common">Bush tick</name>
    <dbReference type="NCBI Taxonomy" id="44386"/>
    <lineage>
        <taxon>Eukaryota</taxon>
        <taxon>Metazoa</taxon>
        <taxon>Ecdysozoa</taxon>
        <taxon>Arthropoda</taxon>
        <taxon>Chelicerata</taxon>
        <taxon>Arachnida</taxon>
        <taxon>Acari</taxon>
        <taxon>Parasitiformes</taxon>
        <taxon>Ixodida</taxon>
        <taxon>Ixodoidea</taxon>
        <taxon>Ixodidae</taxon>
        <taxon>Haemaphysalinae</taxon>
        <taxon>Haemaphysalis</taxon>
    </lineage>
</organism>
<accession>A0A9J6GDP1</accession>
<protein>
    <submittedName>
        <fullName evidence="2">Uncharacterized protein</fullName>
    </submittedName>
</protein>
<dbReference type="EMBL" id="JABSTR010000006">
    <property type="protein sequence ID" value="KAH9372512.1"/>
    <property type="molecule type" value="Genomic_DNA"/>
</dbReference>
<proteinExistence type="predicted"/>
<sequence>MGAFFETETETVLRHFLREWWSAGCAEREIGVGNGVAEARREGQLGSSPAREPAAVAGLGEQKVTRRQRNDDVDAGEQAPTQRSSGHRRWTPLARHGGHCSCGGIDGPEPTDHRCGVVDAPASAARRILGGLFLNTDSPERRRLPTRWISSRSRTFTSAVGPSRPWLRTSDSVLTSCNFARGTRFKKPLIISTVSFS</sequence>
<gene>
    <name evidence="2" type="ORF">HPB48_017828</name>
</gene>
<keyword evidence="3" id="KW-1185">Reference proteome</keyword>
<evidence type="ECO:0000256" key="1">
    <source>
        <dbReference type="SAM" id="MobiDB-lite"/>
    </source>
</evidence>
<name>A0A9J6GDP1_HAELO</name>
<comment type="caution">
    <text evidence="2">The sequence shown here is derived from an EMBL/GenBank/DDBJ whole genome shotgun (WGS) entry which is preliminary data.</text>
</comment>
<reference evidence="2 3" key="1">
    <citation type="journal article" date="2020" name="Cell">
        <title>Large-Scale Comparative Analyses of Tick Genomes Elucidate Their Genetic Diversity and Vector Capacities.</title>
        <authorList>
            <consortium name="Tick Genome and Microbiome Consortium (TIGMIC)"/>
            <person name="Jia N."/>
            <person name="Wang J."/>
            <person name="Shi W."/>
            <person name="Du L."/>
            <person name="Sun Y."/>
            <person name="Zhan W."/>
            <person name="Jiang J.F."/>
            <person name="Wang Q."/>
            <person name="Zhang B."/>
            <person name="Ji P."/>
            <person name="Bell-Sakyi L."/>
            <person name="Cui X.M."/>
            <person name="Yuan T.T."/>
            <person name="Jiang B.G."/>
            <person name="Yang W.F."/>
            <person name="Lam T.T."/>
            <person name="Chang Q.C."/>
            <person name="Ding S.J."/>
            <person name="Wang X.J."/>
            <person name="Zhu J.G."/>
            <person name="Ruan X.D."/>
            <person name="Zhao L."/>
            <person name="Wei J.T."/>
            <person name="Ye R.Z."/>
            <person name="Que T.C."/>
            <person name="Du C.H."/>
            <person name="Zhou Y.H."/>
            <person name="Cheng J.X."/>
            <person name="Dai P.F."/>
            <person name="Guo W.B."/>
            <person name="Han X.H."/>
            <person name="Huang E.J."/>
            <person name="Li L.F."/>
            <person name="Wei W."/>
            <person name="Gao Y.C."/>
            <person name="Liu J.Z."/>
            <person name="Shao H.Z."/>
            <person name="Wang X."/>
            <person name="Wang C.C."/>
            <person name="Yang T.C."/>
            <person name="Huo Q.B."/>
            <person name="Li W."/>
            <person name="Chen H.Y."/>
            <person name="Chen S.E."/>
            <person name="Zhou L.G."/>
            <person name="Ni X.B."/>
            <person name="Tian J.H."/>
            <person name="Sheng Y."/>
            <person name="Liu T."/>
            <person name="Pan Y.S."/>
            <person name="Xia L.Y."/>
            <person name="Li J."/>
            <person name="Zhao F."/>
            <person name="Cao W.C."/>
        </authorList>
    </citation>
    <scope>NUCLEOTIDE SEQUENCE [LARGE SCALE GENOMIC DNA]</scope>
    <source>
        <strain evidence="2">HaeL-2018</strain>
    </source>
</reference>
<evidence type="ECO:0000313" key="2">
    <source>
        <dbReference type="EMBL" id="KAH9372512.1"/>
    </source>
</evidence>
<feature type="region of interest" description="Disordered" evidence="1">
    <location>
        <begin position="41"/>
        <end position="93"/>
    </location>
</feature>